<evidence type="ECO:0000313" key="4">
    <source>
        <dbReference type="Proteomes" id="UP000234206"/>
    </source>
</evidence>
<keyword evidence="4" id="KW-1185">Reference proteome</keyword>
<dbReference type="GO" id="GO:0016740">
    <property type="term" value="F:transferase activity"/>
    <property type="evidence" value="ECO:0007669"/>
    <property type="project" value="UniProtKB-KW"/>
</dbReference>
<protein>
    <submittedName>
        <fullName evidence="3">Heparan-alpha-glucosaminide N-acetyltransferase</fullName>
    </submittedName>
</protein>
<evidence type="ECO:0000256" key="1">
    <source>
        <dbReference type="SAM" id="Phobius"/>
    </source>
</evidence>
<reference evidence="3 4" key="1">
    <citation type="submission" date="2017-12" db="EMBL/GenBank/DDBJ databases">
        <title>Phylogenetic diversity of female urinary microbiome.</title>
        <authorList>
            <person name="Thomas-White K."/>
            <person name="Wolfe A.J."/>
        </authorList>
    </citation>
    <scope>NUCLEOTIDE SEQUENCE [LARGE SCALE GENOMIC DNA]</scope>
    <source>
        <strain evidence="3 4">UMB1298</strain>
    </source>
</reference>
<proteinExistence type="predicted"/>
<feature type="transmembrane region" description="Helical" evidence="1">
    <location>
        <begin position="21"/>
        <end position="41"/>
    </location>
</feature>
<keyword evidence="1" id="KW-0812">Transmembrane</keyword>
<feature type="transmembrane region" description="Helical" evidence="1">
    <location>
        <begin position="83"/>
        <end position="102"/>
    </location>
</feature>
<feature type="domain" description="Heparan-alpha-glucosaminide N-acetyltransferase catalytic" evidence="2">
    <location>
        <begin position="11"/>
        <end position="148"/>
    </location>
</feature>
<sequence>MSSIGPGARRRLVSLDWSRGAAVVFNLLMIAVLPPLPTALVHAHWEGIHLVDLVFPTFVVLSGAGMAFAYARTPSWWVVLRRSVVLWAAGLLYNAVVLDWPAPAEFRLMGPLQVYAVLVPVVAVASTRLRSPRAWAVAVAVLTVALTALHLAWGAHCGGVTPTCNPSRTLDLPWMGAHAYRGGARGHDPEGVVTLAGALVTVGVGLVAGATVRTLHGTPGARGRIITLILLLVGACLAAGLVLHLLGVPVVKRLWTPSFALLTAVPGLLVLLGAYLLLDADGAPPASSLVRPVPEALGRNALLGYFGSHLVLHQLTAGDPSVADRVVRLMGPDAGRWVFGIAFLAFWVALALVLARYRVYVRP</sequence>
<dbReference type="EMBL" id="PKIZ01000010">
    <property type="protein sequence ID" value="PKZ41655.1"/>
    <property type="molecule type" value="Genomic_DNA"/>
</dbReference>
<dbReference type="PANTHER" id="PTHR31061:SF24">
    <property type="entry name" value="LD22376P"/>
    <property type="match status" value="1"/>
</dbReference>
<evidence type="ECO:0000259" key="2">
    <source>
        <dbReference type="Pfam" id="PF07786"/>
    </source>
</evidence>
<feature type="transmembrane region" description="Helical" evidence="1">
    <location>
        <begin position="259"/>
        <end position="278"/>
    </location>
</feature>
<keyword evidence="3" id="KW-0808">Transferase</keyword>
<accession>A0A2I1PAI5</accession>
<feature type="transmembrane region" description="Helical" evidence="1">
    <location>
        <begin position="337"/>
        <end position="357"/>
    </location>
</feature>
<gene>
    <name evidence="3" type="ORF">CYJ76_06220</name>
</gene>
<keyword evidence="1" id="KW-0472">Membrane</keyword>
<organism evidence="3 4">
    <name type="scientific">Kytococcus schroeteri</name>
    <dbReference type="NCBI Taxonomy" id="138300"/>
    <lineage>
        <taxon>Bacteria</taxon>
        <taxon>Bacillati</taxon>
        <taxon>Actinomycetota</taxon>
        <taxon>Actinomycetes</taxon>
        <taxon>Micrococcales</taxon>
        <taxon>Kytococcaceae</taxon>
        <taxon>Kytococcus</taxon>
    </lineage>
</organism>
<dbReference type="AlphaFoldDB" id="A0A2I1PAI5"/>
<dbReference type="RefSeq" id="WP_101849568.1">
    <property type="nucleotide sequence ID" value="NZ_JBHLVH010000028.1"/>
</dbReference>
<evidence type="ECO:0000313" key="3">
    <source>
        <dbReference type="EMBL" id="PKZ41655.1"/>
    </source>
</evidence>
<feature type="transmembrane region" description="Helical" evidence="1">
    <location>
        <begin position="53"/>
        <end position="71"/>
    </location>
</feature>
<feature type="transmembrane region" description="Helical" evidence="1">
    <location>
        <begin position="134"/>
        <end position="153"/>
    </location>
</feature>
<comment type="caution">
    <text evidence="3">The sequence shown here is derived from an EMBL/GenBank/DDBJ whole genome shotgun (WGS) entry which is preliminary data.</text>
</comment>
<keyword evidence="1" id="KW-1133">Transmembrane helix</keyword>
<feature type="transmembrane region" description="Helical" evidence="1">
    <location>
        <begin position="225"/>
        <end position="247"/>
    </location>
</feature>
<feature type="transmembrane region" description="Helical" evidence="1">
    <location>
        <begin position="192"/>
        <end position="213"/>
    </location>
</feature>
<dbReference type="Proteomes" id="UP000234206">
    <property type="component" value="Unassembled WGS sequence"/>
</dbReference>
<name>A0A2I1PAI5_9MICO</name>
<dbReference type="PANTHER" id="PTHR31061">
    <property type="entry name" value="LD22376P"/>
    <property type="match status" value="1"/>
</dbReference>
<dbReference type="Pfam" id="PF07786">
    <property type="entry name" value="HGSNAT_cat"/>
    <property type="match status" value="1"/>
</dbReference>
<dbReference type="InterPro" id="IPR012429">
    <property type="entry name" value="HGSNAT_cat"/>
</dbReference>